<dbReference type="InterPro" id="IPR036812">
    <property type="entry name" value="NAD(P)_OxRdtase_dom_sf"/>
</dbReference>
<feature type="domain" description="NADP-dependent oxidoreductase" evidence="5">
    <location>
        <begin position="589"/>
        <end position="656"/>
    </location>
</feature>
<dbReference type="Gene3D" id="3.20.20.100">
    <property type="entry name" value="NADP-dependent oxidoreductase domain"/>
    <property type="match status" value="1"/>
</dbReference>
<evidence type="ECO:0000256" key="4">
    <source>
        <dbReference type="SAM" id="MobiDB-lite"/>
    </source>
</evidence>
<dbReference type="Proteomes" id="UP000654075">
    <property type="component" value="Unassembled WGS sequence"/>
</dbReference>
<dbReference type="SUPFAM" id="SSF53474">
    <property type="entry name" value="alpha/beta-Hydrolases"/>
    <property type="match status" value="1"/>
</dbReference>
<comment type="similarity">
    <text evidence="1">Belongs to the aldo/keto reductase family.</text>
</comment>
<dbReference type="Pfam" id="PF00248">
    <property type="entry name" value="Aldo_ket_red"/>
    <property type="match status" value="1"/>
</dbReference>
<dbReference type="Pfam" id="PF00326">
    <property type="entry name" value="Peptidase_S9"/>
    <property type="match status" value="1"/>
</dbReference>
<evidence type="ECO:0000259" key="5">
    <source>
        <dbReference type="Pfam" id="PF00248"/>
    </source>
</evidence>
<dbReference type="PRINTS" id="PR00069">
    <property type="entry name" value="ALDKETRDTASE"/>
</dbReference>
<dbReference type="EMBL" id="CAJNNV010029322">
    <property type="protein sequence ID" value="CAE8628006.1"/>
    <property type="molecule type" value="Genomic_DNA"/>
</dbReference>
<dbReference type="PANTHER" id="PTHR43827">
    <property type="entry name" value="2,5-DIKETO-D-GLUCONIC ACID REDUCTASE"/>
    <property type="match status" value="1"/>
</dbReference>
<evidence type="ECO:0000256" key="2">
    <source>
        <dbReference type="ARBA" id="ARBA00022857"/>
    </source>
</evidence>
<evidence type="ECO:0000313" key="7">
    <source>
        <dbReference type="EMBL" id="CAE8628006.1"/>
    </source>
</evidence>
<accession>A0A813GNX0</accession>
<dbReference type="AlphaFoldDB" id="A0A813GNX0"/>
<evidence type="ECO:0000256" key="3">
    <source>
        <dbReference type="ARBA" id="ARBA00023002"/>
    </source>
</evidence>
<comment type="caution">
    <text evidence="7">The sequence shown here is derived from an EMBL/GenBank/DDBJ whole genome shotgun (WGS) entry which is preliminary data.</text>
</comment>
<dbReference type="InterPro" id="IPR029058">
    <property type="entry name" value="AB_hydrolase_fold"/>
</dbReference>
<proteinExistence type="inferred from homology"/>
<keyword evidence="2" id="KW-0521">NADP</keyword>
<evidence type="ECO:0000259" key="6">
    <source>
        <dbReference type="Pfam" id="PF00326"/>
    </source>
</evidence>
<feature type="region of interest" description="Disordered" evidence="4">
    <location>
        <begin position="380"/>
        <end position="414"/>
    </location>
</feature>
<feature type="domain" description="Peptidase S9 prolyl oligopeptidase catalytic" evidence="6">
    <location>
        <begin position="301"/>
        <end position="359"/>
    </location>
</feature>
<dbReference type="OrthoDB" id="416344at2759"/>
<dbReference type="Gene3D" id="3.40.50.1820">
    <property type="entry name" value="alpha/beta hydrolase"/>
    <property type="match status" value="1"/>
</dbReference>
<dbReference type="InterPro" id="IPR023210">
    <property type="entry name" value="NADP_OxRdtase_dom"/>
</dbReference>
<protein>
    <recommendedName>
        <fullName evidence="9">Peptidase S9 prolyl oligopeptidase catalytic domain-containing protein</fullName>
    </recommendedName>
</protein>
<gene>
    <name evidence="7" type="ORF">PGLA1383_LOCUS44703</name>
</gene>
<dbReference type="GO" id="GO:0016616">
    <property type="term" value="F:oxidoreductase activity, acting on the CH-OH group of donors, NAD or NADP as acceptor"/>
    <property type="evidence" value="ECO:0007669"/>
    <property type="project" value="UniProtKB-ARBA"/>
</dbReference>
<evidence type="ECO:0008006" key="9">
    <source>
        <dbReference type="Google" id="ProtNLM"/>
    </source>
</evidence>
<dbReference type="PANTHER" id="PTHR43827:SF3">
    <property type="entry name" value="NADP-DEPENDENT OXIDOREDUCTASE DOMAIN-CONTAINING PROTEIN"/>
    <property type="match status" value="1"/>
</dbReference>
<keyword evidence="3" id="KW-0560">Oxidoreductase</keyword>
<dbReference type="GO" id="GO:0006508">
    <property type="term" value="P:proteolysis"/>
    <property type="evidence" value="ECO:0007669"/>
    <property type="project" value="InterPro"/>
</dbReference>
<sequence>MLNEVPEEAERGEFLAWSSDDSLSGSPGKGKGDVVCLTEGAGRVGVAAVSGNGEIILLQANFSADRPITTHMALVLVLWPLGEARPRSERRMLIQGQHIHAFGFCGGSGVSSGGTAGAGEAFYVTRLAGVDPETSVWAGPAAQQGLRLSHAILSRSAALARSQDSPDAQAIVYGTERADSLPELAIAWFQSDFKEAESAFQLHALPQPQGASSLVVEKIRYRHGSQWVTALLCERLEPPCNPCAPLLVHAHGGPAVGVVCSQRMAADHVRYPYRHLLMAGYRVLQPLFRGSLGFGHPRLKGTIDPARTAIFGGSYGGYMTIRAMSAVPERFAAGVALYGFVHNRWMTYEGGDFTWEDEYIVPAIPDECDFQIEMVEQEEDASPTATAKVVEDSSPVGESAGSPRSAGSPLPRNRSRAWSDAIDERHTDQIIWCPAWLAGYVAMASMIRSTRETGCSVTVEFAFGSVAHDRILLFGFGAGRFFESHTGMACDWGAQSGQLVQGTLFIGAPIVSVHGKCTKSARTSLGSEIEGSPKATHPLFCLGDTCRISLKQVHQMELHPLWHDDELLAFSAESGTHVQAYGCLGGAHTGAMLLRVPVMRKVAEREHMTVGQVLLRWVMQHSYSLISGGSSDAHLKENMNSLNLQVPQKDITWFDQWIPKENMQKSYGPHPEEII</sequence>
<dbReference type="InterPro" id="IPR001375">
    <property type="entry name" value="Peptidase_S9_cat"/>
</dbReference>
<evidence type="ECO:0000313" key="8">
    <source>
        <dbReference type="Proteomes" id="UP000654075"/>
    </source>
</evidence>
<organism evidence="7 8">
    <name type="scientific">Polarella glacialis</name>
    <name type="common">Dinoflagellate</name>
    <dbReference type="NCBI Taxonomy" id="89957"/>
    <lineage>
        <taxon>Eukaryota</taxon>
        <taxon>Sar</taxon>
        <taxon>Alveolata</taxon>
        <taxon>Dinophyceae</taxon>
        <taxon>Suessiales</taxon>
        <taxon>Suessiaceae</taxon>
        <taxon>Polarella</taxon>
    </lineage>
</organism>
<keyword evidence="8" id="KW-1185">Reference proteome</keyword>
<dbReference type="GO" id="GO:0008236">
    <property type="term" value="F:serine-type peptidase activity"/>
    <property type="evidence" value="ECO:0007669"/>
    <property type="project" value="InterPro"/>
</dbReference>
<reference evidence="7" key="1">
    <citation type="submission" date="2021-02" db="EMBL/GenBank/DDBJ databases">
        <authorList>
            <person name="Dougan E. K."/>
            <person name="Rhodes N."/>
            <person name="Thang M."/>
            <person name="Chan C."/>
        </authorList>
    </citation>
    <scope>NUCLEOTIDE SEQUENCE</scope>
</reference>
<evidence type="ECO:0000256" key="1">
    <source>
        <dbReference type="ARBA" id="ARBA00007905"/>
    </source>
</evidence>
<dbReference type="InterPro" id="IPR020471">
    <property type="entry name" value="AKR"/>
</dbReference>
<name>A0A813GNX0_POLGL</name>
<dbReference type="SUPFAM" id="SSF51430">
    <property type="entry name" value="NAD(P)-linked oxidoreductase"/>
    <property type="match status" value="1"/>
</dbReference>